<gene>
    <name evidence="9" type="ORF">M094_3282</name>
</gene>
<evidence type="ECO:0000256" key="3">
    <source>
        <dbReference type="ARBA" id="ARBA00023239"/>
    </source>
</evidence>
<feature type="binding site" evidence="6">
    <location>
        <position position="633"/>
    </location>
    <ligand>
        <name>substrate</name>
    </ligand>
</feature>
<dbReference type="GO" id="GO:0052757">
    <property type="term" value="F:chondroitin hydrolase activity"/>
    <property type="evidence" value="ECO:0007669"/>
    <property type="project" value="TreeGrafter"/>
</dbReference>
<keyword evidence="3" id="KW-0456">Lyase</keyword>
<dbReference type="InterPro" id="IPR008928">
    <property type="entry name" value="6-hairpin_glycosidase_sf"/>
</dbReference>
<evidence type="ECO:0000313" key="9">
    <source>
        <dbReference type="EMBL" id="KDS64779.1"/>
    </source>
</evidence>
<evidence type="ECO:0000256" key="6">
    <source>
        <dbReference type="PIRSR" id="PIRSR610905-2"/>
    </source>
</evidence>
<comment type="similarity">
    <text evidence="4">Belongs to the glycosyl hydrolase 88 family.</text>
</comment>
<dbReference type="SUPFAM" id="SSF48208">
    <property type="entry name" value="Six-hairpin glycosidases"/>
    <property type="match status" value="1"/>
</dbReference>
<reference evidence="9 10" key="1">
    <citation type="submission" date="2014-04" db="EMBL/GenBank/DDBJ databases">
        <authorList>
            <person name="Sears C."/>
            <person name="Carroll K."/>
            <person name="Sack B.R."/>
            <person name="Qadri F."/>
            <person name="Myers L.L."/>
            <person name="Chung G.-T."/>
            <person name="Escheverria P."/>
            <person name="Fraser C.M."/>
            <person name="Sadzewicz L."/>
            <person name="Shefchek K.A."/>
            <person name="Tallon L."/>
            <person name="Das S.P."/>
            <person name="Daugherty S."/>
            <person name="Mongodin E.F."/>
        </authorList>
    </citation>
    <scope>NUCLEOTIDE SEQUENCE [LARGE SCALE GENOMIC DNA]</scope>
    <source>
        <strain evidence="9 10">3978 T3 ii</strain>
    </source>
</reference>
<evidence type="ECO:0000256" key="4">
    <source>
        <dbReference type="ARBA" id="ARBA00038358"/>
    </source>
</evidence>
<dbReference type="Pfam" id="PF05426">
    <property type="entry name" value="Alginate_lyase"/>
    <property type="match status" value="1"/>
</dbReference>
<comment type="caution">
    <text evidence="9">The sequence shown here is derived from an EMBL/GenBank/DDBJ whole genome shotgun (WGS) entry which is preliminary data.</text>
</comment>
<dbReference type="InterPro" id="IPR010905">
    <property type="entry name" value="Glyco_hydro_88"/>
</dbReference>
<feature type="active site" description="Nucleophile" evidence="5">
    <location>
        <position position="497"/>
    </location>
</feature>
<feature type="binding site" evidence="6">
    <location>
        <position position="617"/>
    </location>
    <ligand>
        <name>substrate</name>
    </ligand>
</feature>
<dbReference type="Gene3D" id="1.50.10.10">
    <property type="match status" value="1"/>
</dbReference>
<evidence type="ECO:0000259" key="8">
    <source>
        <dbReference type="Pfam" id="PF05426"/>
    </source>
</evidence>
<dbReference type="GO" id="GO:0042597">
    <property type="term" value="C:periplasmic space"/>
    <property type="evidence" value="ECO:0007669"/>
    <property type="project" value="InterPro"/>
</dbReference>
<dbReference type="EMBL" id="JNHN01000005">
    <property type="protein sequence ID" value="KDS64779.1"/>
    <property type="molecule type" value="Genomic_DNA"/>
</dbReference>
<dbReference type="InterPro" id="IPR008929">
    <property type="entry name" value="Chondroitin_lyas"/>
</dbReference>
<accession>A0A078SSA6</accession>
<organism evidence="9 10">
    <name type="scientific">Bacteroides uniformis str. 3978 T3 ii</name>
    <dbReference type="NCBI Taxonomy" id="1339349"/>
    <lineage>
        <taxon>Bacteria</taxon>
        <taxon>Pseudomonadati</taxon>
        <taxon>Bacteroidota</taxon>
        <taxon>Bacteroidia</taxon>
        <taxon>Bacteroidales</taxon>
        <taxon>Bacteroidaceae</taxon>
        <taxon>Bacteroides</taxon>
    </lineage>
</organism>
<dbReference type="PATRIC" id="fig|1339349.3.peg.187"/>
<dbReference type="AlphaFoldDB" id="A0A078SSA6"/>
<keyword evidence="2" id="KW-0378">Hydrolase</keyword>
<sequence>MKLKVVQWVLALLLLAPCTQAQSIWDATHLANVKQSIHEPFYATAYQALQAEADKLLDVQPLSVMMKEKVPASGNKHDYMSQARYYWPDPTKPDGLPYVSRDGESNPELNKLDRNRLGATASRVTTLALAWYFSGEEKYAQKATELIRVWFFDKDTRMNPNLEYAQMIPGHNGGKGRCYGVLDSYSFVEMLDAVKLLEQSKSFTAKDSKQLQAWFGKLLNWILTSPQGQEESRQANNHSTAYDAQVIAIALYTGNLKVAREVINAVPAKRIFTQIEPDGRQPHELRRTLAFGYSQYNLTHLLDIFCMAEKIGIRIDNATSPDGRNFYRAMDFLAQYTGKDVKEWPYQQISEWDYKQQEFCKDLYRAGLLNPARKDYLRLSKAHRVIQWKDRFNLLYVQPSEVDNAYAFACKQLEFAMQCADKAKKEEKNAARRRVMPRSIHKDGSLAMIHPHDWCSGFFPGSLWQVYAYTHDDDWRRAAISWTWPIEEAKWHKGTHDLGFMMYDSFGKAYELTGERSYKDVVLQSAKTLITRYSPKVKSIRSWDHNRDRWKYPVIIDNMMNLEMLFRATQLTGDSIYWNVAVNHANTTLKNHFRPDYSSYHVVDYHPETGEVRLKCTHQGNSDDSFWSRGQAWGMYGFAMCYRFTKDPAYLKQSEGIADFFLNLPNMPADGVPYWDMKMDVIKDCTPENINPDVPRDASAAALIASGLYELCTYVAPEKGKQYRAVADKIVDSLNKHYRAEPGTHYGFLLLHSTGHHPGGSEIDVPLNYADYFYLEALARKEALDMK</sequence>
<dbReference type="RefSeq" id="WP_035447609.1">
    <property type="nucleotide sequence ID" value="NZ_JNHN01000005.1"/>
</dbReference>
<evidence type="ECO:0000256" key="1">
    <source>
        <dbReference type="ARBA" id="ARBA00022729"/>
    </source>
</evidence>
<dbReference type="PANTHER" id="PTHR36845">
    <property type="entry name" value="HYDROLASE, PUTATIVE (AFU_ORTHOLOGUE AFUA_7G05090)-RELATED"/>
    <property type="match status" value="1"/>
</dbReference>
<dbReference type="InterPro" id="IPR008397">
    <property type="entry name" value="Alginate_lyase_dom"/>
</dbReference>
<protein>
    <recommendedName>
        <fullName evidence="8">Alginate lyase domain-containing protein</fullName>
    </recommendedName>
</protein>
<feature type="signal peptide" evidence="7">
    <location>
        <begin position="1"/>
        <end position="21"/>
    </location>
</feature>
<dbReference type="Pfam" id="PF07470">
    <property type="entry name" value="Glyco_hydro_88"/>
    <property type="match status" value="1"/>
</dbReference>
<name>A0A078SSA6_BACUN</name>
<feature type="chain" id="PRO_5001745544" description="Alginate lyase domain-containing protein" evidence="7">
    <location>
        <begin position="22"/>
        <end position="787"/>
    </location>
</feature>
<dbReference type="InterPro" id="IPR012341">
    <property type="entry name" value="6hp_glycosidase-like_sf"/>
</dbReference>
<feature type="binding site" evidence="6">
    <location>
        <position position="629"/>
    </location>
    <ligand>
        <name>substrate</name>
    </ligand>
</feature>
<dbReference type="Proteomes" id="UP000028013">
    <property type="component" value="Unassembled WGS sequence"/>
</dbReference>
<evidence type="ECO:0000313" key="10">
    <source>
        <dbReference type="Proteomes" id="UP000028013"/>
    </source>
</evidence>
<dbReference type="PANTHER" id="PTHR36845:SF1">
    <property type="entry name" value="HYDROLASE, PUTATIVE (AFU_ORTHOLOGUE AFUA_7G05090)-RELATED"/>
    <property type="match status" value="1"/>
</dbReference>
<dbReference type="SUPFAM" id="SSF48230">
    <property type="entry name" value="Chondroitin AC/alginate lyase"/>
    <property type="match status" value="1"/>
</dbReference>
<evidence type="ECO:0000256" key="2">
    <source>
        <dbReference type="ARBA" id="ARBA00022801"/>
    </source>
</evidence>
<feature type="binding site" evidence="6">
    <location>
        <position position="557"/>
    </location>
    <ligand>
        <name>substrate</name>
    </ligand>
</feature>
<dbReference type="Gene3D" id="1.50.10.100">
    <property type="entry name" value="Chondroitin AC/alginate lyase"/>
    <property type="match status" value="1"/>
</dbReference>
<feature type="binding site" evidence="6">
    <location>
        <position position="497"/>
    </location>
    <ligand>
        <name>substrate</name>
    </ligand>
</feature>
<feature type="domain" description="Alginate lyase" evidence="8">
    <location>
        <begin position="63"/>
        <end position="344"/>
    </location>
</feature>
<proteinExistence type="inferred from homology"/>
<dbReference type="InterPro" id="IPR052369">
    <property type="entry name" value="UG_Glycosaminoglycan_Hydrolase"/>
</dbReference>
<feature type="active site" description="Proton donor" evidence="5">
    <location>
        <position position="557"/>
    </location>
</feature>
<evidence type="ECO:0000256" key="5">
    <source>
        <dbReference type="PIRSR" id="PIRSR610905-1"/>
    </source>
</evidence>
<dbReference type="GO" id="GO:0000272">
    <property type="term" value="P:polysaccharide catabolic process"/>
    <property type="evidence" value="ECO:0007669"/>
    <property type="project" value="TreeGrafter"/>
</dbReference>
<dbReference type="GO" id="GO:0016829">
    <property type="term" value="F:lyase activity"/>
    <property type="evidence" value="ECO:0007669"/>
    <property type="project" value="UniProtKB-KW"/>
</dbReference>
<evidence type="ECO:0000256" key="7">
    <source>
        <dbReference type="SAM" id="SignalP"/>
    </source>
</evidence>
<keyword evidence="1 7" id="KW-0732">Signal</keyword>